<dbReference type="InParanoid" id="A0A165KKU4"/>
<keyword evidence="2" id="KW-0472">Membrane</keyword>
<evidence type="ECO:0000313" key="4">
    <source>
        <dbReference type="Proteomes" id="UP000077266"/>
    </source>
</evidence>
<sequence>MDEFERQLAEKNARLVELYEEHLHDIQWVQAQLNTRDSENVDVDEHDDELESDGGFIFRMLRKHDFARENALNGVRNAAQRSLDPLPTHEPIIEILEQSSSDTHLVCTASLAQISSATPDELKPRILAACRDIRAALARRNGHNLQFVLLLDVQGAVPAPSLAYELVPWYVREVHPVFPGMCAAVLVRGYGWAHAGVWAVVRRLLPASAVTRVLFPTATELDAFLARSAPPPSSSPSTHLTIDTTHIQHHSSHQHRSSTSASSPVSPLAPRSHLNPTYGYRPGRRRKRDLARTLLHLWLLRWRKKMAAWSVFGVIWMLLVLSRRLRVPVT</sequence>
<keyword evidence="2" id="KW-1133">Transmembrane helix</keyword>
<keyword evidence="4" id="KW-1185">Reference proteome</keyword>
<feature type="transmembrane region" description="Helical" evidence="2">
    <location>
        <begin position="306"/>
        <end position="325"/>
    </location>
</feature>
<feature type="compositionally biased region" description="Basic residues" evidence="1">
    <location>
        <begin position="247"/>
        <end position="256"/>
    </location>
</feature>
<dbReference type="OrthoDB" id="75724at2759"/>
<proteinExistence type="predicted"/>
<dbReference type="AlphaFoldDB" id="A0A165KKU4"/>
<evidence type="ECO:0008006" key="5">
    <source>
        <dbReference type="Google" id="ProtNLM"/>
    </source>
</evidence>
<reference evidence="3 4" key="1">
    <citation type="journal article" date="2016" name="Mol. Biol. Evol.">
        <title>Comparative Genomics of Early-Diverging Mushroom-Forming Fungi Provides Insights into the Origins of Lignocellulose Decay Capabilities.</title>
        <authorList>
            <person name="Nagy L.G."/>
            <person name="Riley R."/>
            <person name="Tritt A."/>
            <person name="Adam C."/>
            <person name="Daum C."/>
            <person name="Floudas D."/>
            <person name="Sun H."/>
            <person name="Yadav J.S."/>
            <person name="Pangilinan J."/>
            <person name="Larsson K.H."/>
            <person name="Matsuura K."/>
            <person name="Barry K."/>
            <person name="Labutti K."/>
            <person name="Kuo R."/>
            <person name="Ohm R.A."/>
            <person name="Bhattacharya S.S."/>
            <person name="Shirouzu T."/>
            <person name="Yoshinaga Y."/>
            <person name="Martin F.M."/>
            <person name="Grigoriev I.V."/>
            <person name="Hibbett D.S."/>
        </authorList>
    </citation>
    <scope>NUCLEOTIDE SEQUENCE [LARGE SCALE GENOMIC DNA]</scope>
    <source>
        <strain evidence="3 4">HHB12029</strain>
    </source>
</reference>
<evidence type="ECO:0000256" key="1">
    <source>
        <dbReference type="SAM" id="MobiDB-lite"/>
    </source>
</evidence>
<organism evidence="3 4">
    <name type="scientific">Exidia glandulosa HHB12029</name>
    <dbReference type="NCBI Taxonomy" id="1314781"/>
    <lineage>
        <taxon>Eukaryota</taxon>
        <taxon>Fungi</taxon>
        <taxon>Dikarya</taxon>
        <taxon>Basidiomycota</taxon>
        <taxon>Agaricomycotina</taxon>
        <taxon>Agaricomycetes</taxon>
        <taxon>Auriculariales</taxon>
        <taxon>Exidiaceae</taxon>
        <taxon>Exidia</taxon>
    </lineage>
</organism>
<dbReference type="STRING" id="1314781.A0A165KKU4"/>
<dbReference type="PANTHER" id="PTHR46590">
    <property type="entry name" value="PHOSPHATIDYLINOSITOL TRANSFER PROTEIN CSR1-RELATED"/>
    <property type="match status" value="1"/>
</dbReference>
<accession>A0A165KKU4</accession>
<keyword evidence="2" id="KW-0812">Transmembrane</keyword>
<dbReference type="EMBL" id="KV425942">
    <property type="protein sequence ID" value="KZV96504.1"/>
    <property type="molecule type" value="Genomic_DNA"/>
</dbReference>
<feature type="compositionally biased region" description="Low complexity" evidence="1">
    <location>
        <begin position="257"/>
        <end position="272"/>
    </location>
</feature>
<name>A0A165KKU4_EXIGL</name>
<evidence type="ECO:0000313" key="3">
    <source>
        <dbReference type="EMBL" id="KZV96504.1"/>
    </source>
</evidence>
<dbReference type="Proteomes" id="UP000077266">
    <property type="component" value="Unassembled WGS sequence"/>
</dbReference>
<dbReference type="InterPro" id="IPR052432">
    <property type="entry name" value="PITP/CRAL-TRIO"/>
</dbReference>
<dbReference type="PANTHER" id="PTHR46590:SF4">
    <property type="entry name" value="CRAL-TRIO DOMAIN-CONTAINING PROTEIN"/>
    <property type="match status" value="1"/>
</dbReference>
<gene>
    <name evidence="3" type="ORF">EXIGLDRAFT_833590</name>
</gene>
<evidence type="ECO:0000256" key="2">
    <source>
        <dbReference type="SAM" id="Phobius"/>
    </source>
</evidence>
<protein>
    <recommendedName>
        <fullName evidence="5">CRAL-TRIO domain-containing protein</fullName>
    </recommendedName>
</protein>
<feature type="region of interest" description="Disordered" evidence="1">
    <location>
        <begin position="246"/>
        <end position="282"/>
    </location>
</feature>